<dbReference type="RefSeq" id="WP_185072636.1">
    <property type="nucleotide sequence ID" value="NZ_JACHMB010000001.1"/>
</dbReference>
<feature type="region of interest" description="Disordered" evidence="1">
    <location>
        <begin position="56"/>
        <end position="85"/>
    </location>
</feature>
<organism evidence="2 3">
    <name type="scientific">Nonomuraea jabiensis</name>
    <dbReference type="NCBI Taxonomy" id="882448"/>
    <lineage>
        <taxon>Bacteria</taxon>
        <taxon>Bacillati</taxon>
        <taxon>Actinomycetota</taxon>
        <taxon>Actinomycetes</taxon>
        <taxon>Streptosporangiales</taxon>
        <taxon>Streptosporangiaceae</taxon>
        <taxon>Nonomuraea</taxon>
    </lineage>
</organism>
<dbReference type="EMBL" id="JACHMB010000001">
    <property type="protein sequence ID" value="MBB5779301.1"/>
    <property type="molecule type" value="Genomic_DNA"/>
</dbReference>
<keyword evidence="3" id="KW-1185">Reference proteome</keyword>
<evidence type="ECO:0000313" key="3">
    <source>
        <dbReference type="Proteomes" id="UP000579153"/>
    </source>
</evidence>
<gene>
    <name evidence="2" type="ORF">HD596_006057</name>
</gene>
<protein>
    <submittedName>
        <fullName evidence="2">Uncharacterized protein</fullName>
    </submittedName>
</protein>
<feature type="compositionally biased region" description="Polar residues" evidence="1">
    <location>
        <begin position="66"/>
        <end position="85"/>
    </location>
</feature>
<proteinExistence type="predicted"/>
<sequence>MMVPRCRSAELTAQAPLVVDVTLDRPAVLTPVAELATVLLGSFSSSDRALALVVTGRATPRGDPRCQQNARDPSGRTGTRRSQCT</sequence>
<comment type="caution">
    <text evidence="2">The sequence shown here is derived from an EMBL/GenBank/DDBJ whole genome shotgun (WGS) entry which is preliminary data.</text>
</comment>
<accession>A0A7W9G8X4</accession>
<reference evidence="2 3" key="1">
    <citation type="submission" date="2020-08" db="EMBL/GenBank/DDBJ databases">
        <title>Sequencing the genomes of 1000 actinobacteria strains.</title>
        <authorList>
            <person name="Klenk H.-P."/>
        </authorList>
    </citation>
    <scope>NUCLEOTIDE SEQUENCE [LARGE SCALE GENOMIC DNA]</scope>
    <source>
        <strain evidence="2 3">DSM 45507</strain>
    </source>
</reference>
<dbReference type="AlphaFoldDB" id="A0A7W9G8X4"/>
<evidence type="ECO:0000256" key="1">
    <source>
        <dbReference type="SAM" id="MobiDB-lite"/>
    </source>
</evidence>
<name>A0A7W9G8X4_9ACTN</name>
<evidence type="ECO:0000313" key="2">
    <source>
        <dbReference type="EMBL" id="MBB5779301.1"/>
    </source>
</evidence>
<dbReference type="Proteomes" id="UP000579153">
    <property type="component" value="Unassembled WGS sequence"/>
</dbReference>